<dbReference type="InterPro" id="IPR036291">
    <property type="entry name" value="NAD(P)-bd_dom_sf"/>
</dbReference>
<dbReference type="PANTHER" id="PTHR24321">
    <property type="entry name" value="DEHYDROGENASES, SHORT CHAIN"/>
    <property type="match status" value="1"/>
</dbReference>
<evidence type="ECO:0000256" key="2">
    <source>
        <dbReference type="ARBA" id="ARBA00023002"/>
    </source>
</evidence>
<gene>
    <name evidence="3" type="ORF">SAMN04488004_104225</name>
</gene>
<comment type="similarity">
    <text evidence="1">Belongs to the short-chain dehydrogenases/reductases (SDR) family.</text>
</comment>
<dbReference type="Proteomes" id="UP000199550">
    <property type="component" value="Unassembled WGS sequence"/>
</dbReference>
<dbReference type="PANTHER" id="PTHR24321:SF8">
    <property type="entry name" value="ESTRADIOL 17-BETA-DEHYDROGENASE 8-RELATED"/>
    <property type="match status" value="1"/>
</dbReference>
<dbReference type="EMBL" id="FOTF01000004">
    <property type="protein sequence ID" value="SFK93981.1"/>
    <property type="molecule type" value="Genomic_DNA"/>
</dbReference>
<protein>
    <submittedName>
        <fullName evidence="3">NAD(P)-dependent dehydrogenase, short-chain alcohol dehydrogenase family</fullName>
    </submittedName>
</protein>
<dbReference type="InterPro" id="IPR002347">
    <property type="entry name" value="SDR_fam"/>
</dbReference>
<dbReference type="Gene3D" id="3.40.50.720">
    <property type="entry name" value="NAD(P)-binding Rossmann-like Domain"/>
    <property type="match status" value="1"/>
</dbReference>
<dbReference type="AlphaFoldDB" id="A0A1I4DPV2"/>
<dbReference type="GO" id="GO:0016491">
    <property type="term" value="F:oxidoreductase activity"/>
    <property type="evidence" value="ECO:0007669"/>
    <property type="project" value="UniProtKB-KW"/>
</dbReference>
<keyword evidence="4" id="KW-1185">Reference proteome</keyword>
<sequence length="260" mass="28189">MDLGIKGKRALVTGGSGGMGIETIKRFIEAGVTVTATDLKDEDLEPLRKEFGIECIAGDLSSKSGVDDFIAKAGTDFDIWVHAAGVTGDKGDPLTMSEEAWEDALNIDFMSGVRMARHLCPPMIDRGWGRVVFVTSENVAQPYPEETVYNSAKSALLSHAKSIAMAHSDKGLLVNCIAPAFIETPMTDGMMEKRKEEKGCSFDEAVESFLEEERPYLVMKRRGKVEEVAPVIVFLCSELSSFVTGSNWRIDGGAVGSINV</sequence>
<evidence type="ECO:0000313" key="4">
    <source>
        <dbReference type="Proteomes" id="UP000199550"/>
    </source>
</evidence>
<proteinExistence type="inferred from homology"/>
<keyword evidence="2" id="KW-0560">Oxidoreductase</keyword>
<dbReference type="SUPFAM" id="SSF51735">
    <property type="entry name" value="NAD(P)-binding Rossmann-fold domains"/>
    <property type="match status" value="1"/>
</dbReference>
<accession>A0A1I4DPV2</accession>
<dbReference type="Pfam" id="PF13561">
    <property type="entry name" value="adh_short_C2"/>
    <property type="match status" value="1"/>
</dbReference>
<organism evidence="3 4">
    <name type="scientific">Loktanella salsilacus</name>
    <dbReference type="NCBI Taxonomy" id="195913"/>
    <lineage>
        <taxon>Bacteria</taxon>
        <taxon>Pseudomonadati</taxon>
        <taxon>Pseudomonadota</taxon>
        <taxon>Alphaproteobacteria</taxon>
        <taxon>Rhodobacterales</taxon>
        <taxon>Roseobacteraceae</taxon>
        <taxon>Loktanella</taxon>
    </lineage>
</organism>
<dbReference type="PRINTS" id="PR00081">
    <property type="entry name" value="GDHRDH"/>
</dbReference>
<evidence type="ECO:0000313" key="3">
    <source>
        <dbReference type="EMBL" id="SFK93981.1"/>
    </source>
</evidence>
<name>A0A1I4DPV2_9RHOB</name>
<dbReference type="STRING" id="195913.SAMN04488004_104225"/>
<dbReference type="OrthoDB" id="9793325at2"/>
<reference evidence="3 4" key="1">
    <citation type="submission" date="2016-10" db="EMBL/GenBank/DDBJ databases">
        <authorList>
            <person name="de Groot N.N."/>
        </authorList>
    </citation>
    <scope>NUCLEOTIDE SEQUENCE [LARGE SCALE GENOMIC DNA]</scope>
    <source>
        <strain evidence="3 4">DSM 16199</strain>
    </source>
</reference>
<evidence type="ECO:0000256" key="1">
    <source>
        <dbReference type="ARBA" id="ARBA00006484"/>
    </source>
</evidence>